<keyword evidence="2" id="KW-1185">Reference proteome</keyword>
<sequence length="227" mass="26285">MFAFSSDERPFNIESFSHSIRRPPTGDAPGSSCLASSGFVCSKPVYSVNLSTISWFELRKNEYDDYVLTNSARKVLRKYPKRFPDIRVRFRSMIHKRVNKFQIIEVEQLPTETYDSHNFIFPIKAFICSYICNNKDVLSSEMNAMTDRYIVALEMYIQLSRSMTSSGEIRTAPASCSTFTVKKREEEVLREDPIYVCDNPMDVLRALLSRNVRPLRSPDLTSCDYYL</sequence>
<organism evidence="1 2">
    <name type="scientific">Periplaneta americana</name>
    <name type="common">American cockroach</name>
    <name type="synonym">Blatta americana</name>
    <dbReference type="NCBI Taxonomy" id="6978"/>
    <lineage>
        <taxon>Eukaryota</taxon>
        <taxon>Metazoa</taxon>
        <taxon>Ecdysozoa</taxon>
        <taxon>Arthropoda</taxon>
        <taxon>Hexapoda</taxon>
        <taxon>Insecta</taxon>
        <taxon>Pterygota</taxon>
        <taxon>Neoptera</taxon>
        <taxon>Polyneoptera</taxon>
        <taxon>Dictyoptera</taxon>
        <taxon>Blattodea</taxon>
        <taxon>Blattoidea</taxon>
        <taxon>Blattidae</taxon>
        <taxon>Blattinae</taxon>
        <taxon>Periplaneta</taxon>
    </lineage>
</organism>
<dbReference type="Proteomes" id="UP001148838">
    <property type="component" value="Unassembled WGS sequence"/>
</dbReference>
<dbReference type="EMBL" id="JAJSOF020000005">
    <property type="protein sequence ID" value="KAJ4447648.1"/>
    <property type="molecule type" value="Genomic_DNA"/>
</dbReference>
<name>A0ABQ8TP65_PERAM</name>
<evidence type="ECO:0000313" key="2">
    <source>
        <dbReference type="Proteomes" id="UP001148838"/>
    </source>
</evidence>
<gene>
    <name evidence="1" type="ORF">ANN_09655</name>
</gene>
<comment type="caution">
    <text evidence="1">The sequence shown here is derived from an EMBL/GenBank/DDBJ whole genome shotgun (WGS) entry which is preliminary data.</text>
</comment>
<reference evidence="1 2" key="1">
    <citation type="journal article" date="2022" name="Allergy">
        <title>Genome assembly and annotation of Periplaneta americana reveal a comprehensive cockroach allergen profile.</title>
        <authorList>
            <person name="Wang L."/>
            <person name="Xiong Q."/>
            <person name="Saelim N."/>
            <person name="Wang L."/>
            <person name="Nong W."/>
            <person name="Wan A.T."/>
            <person name="Shi M."/>
            <person name="Liu X."/>
            <person name="Cao Q."/>
            <person name="Hui J.H.L."/>
            <person name="Sookrung N."/>
            <person name="Leung T.F."/>
            <person name="Tungtrongchitr A."/>
            <person name="Tsui S.K.W."/>
        </authorList>
    </citation>
    <scope>NUCLEOTIDE SEQUENCE [LARGE SCALE GENOMIC DNA]</scope>
    <source>
        <strain evidence="1">PWHHKU_190912</strain>
    </source>
</reference>
<protein>
    <submittedName>
        <fullName evidence="1">Uncharacterized protein</fullName>
    </submittedName>
</protein>
<evidence type="ECO:0000313" key="1">
    <source>
        <dbReference type="EMBL" id="KAJ4447648.1"/>
    </source>
</evidence>
<accession>A0ABQ8TP65</accession>
<proteinExistence type="predicted"/>